<reference evidence="6 7" key="1">
    <citation type="submission" date="2019-09" db="EMBL/GenBank/DDBJ databases">
        <title>A chromosome-level genome assembly of the Chinese tupelo Nyssa sinensis.</title>
        <authorList>
            <person name="Yang X."/>
            <person name="Kang M."/>
            <person name="Yang Y."/>
            <person name="Xiong H."/>
            <person name="Wang M."/>
            <person name="Zhang Z."/>
            <person name="Wang Z."/>
            <person name="Wu H."/>
            <person name="Ma T."/>
            <person name="Liu J."/>
            <person name="Xi Z."/>
        </authorList>
    </citation>
    <scope>NUCLEOTIDE SEQUENCE [LARGE SCALE GENOMIC DNA]</scope>
    <source>
        <strain evidence="6">J267</strain>
        <tissue evidence="6">Leaf</tissue>
    </source>
</reference>
<organism evidence="6 7">
    <name type="scientific">Nyssa sinensis</name>
    <dbReference type="NCBI Taxonomy" id="561372"/>
    <lineage>
        <taxon>Eukaryota</taxon>
        <taxon>Viridiplantae</taxon>
        <taxon>Streptophyta</taxon>
        <taxon>Embryophyta</taxon>
        <taxon>Tracheophyta</taxon>
        <taxon>Spermatophyta</taxon>
        <taxon>Magnoliopsida</taxon>
        <taxon>eudicotyledons</taxon>
        <taxon>Gunneridae</taxon>
        <taxon>Pentapetalae</taxon>
        <taxon>asterids</taxon>
        <taxon>Cornales</taxon>
        <taxon>Nyssaceae</taxon>
        <taxon>Nyssa</taxon>
    </lineage>
</organism>
<feature type="region of interest" description="Disordered" evidence="4">
    <location>
        <begin position="85"/>
        <end position="112"/>
    </location>
</feature>
<evidence type="ECO:0000259" key="5">
    <source>
        <dbReference type="Pfam" id="PF03081"/>
    </source>
</evidence>
<dbReference type="Proteomes" id="UP000325577">
    <property type="component" value="Linkage Group LG12"/>
</dbReference>
<dbReference type="EMBL" id="CM018035">
    <property type="protein sequence ID" value="KAA8541619.1"/>
    <property type="molecule type" value="Genomic_DNA"/>
</dbReference>
<dbReference type="GO" id="GO:0006887">
    <property type="term" value="P:exocytosis"/>
    <property type="evidence" value="ECO:0007669"/>
    <property type="project" value="UniProtKB-KW"/>
</dbReference>
<dbReference type="SUPFAM" id="SSF74788">
    <property type="entry name" value="Cullin repeat-like"/>
    <property type="match status" value="1"/>
</dbReference>
<dbReference type="Pfam" id="PF03081">
    <property type="entry name" value="Exo70_C"/>
    <property type="match status" value="2"/>
</dbReference>
<evidence type="ECO:0000256" key="2">
    <source>
        <dbReference type="ARBA" id="ARBA00022448"/>
    </source>
</evidence>
<dbReference type="InterPro" id="IPR016159">
    <property type="entry name" value="Cullin_repeat-like_dom_sf"/>
</dbReference>
<dbReference type="Gene3D" id="1.20.1280.170">
    <property type="entry name" value="Exocyst complex component Exo70"/>
    <property type="match status" value="2"/>
</dbReference>
<dbReference type="GO" id="GO:0015031">
    <property type="term" value="P:protein transport"/>
    <property type="evidence" value="ECO:0007669"/>
    <property type="project" value="UniProtKB-KW"/>
</dbReference>
<evidence type="ECO:0000313" key="7">
    <source>
        <dbReference type="Proteomes" id="UP000325577"/>
    </source>
</evidence>
<keyword evidence="7" id="KW-1185">Reference proteome</keyword>
<evidence type="ECO:0000256" key="3">
    <source>
        <dbReference type="RuleBase" id="RU365026"/>
    </source>
</evidence>
<dbReference type="InterPro" id="IPR004140">
    <property type="entry name" value="Exo70"/>
</dbReference>
<evidence type="ECO:0000256" key="4">
    <source>
        <dbReference type="SAM" id="MobiDB-lite"/>
    </source>
</evidence>
<keyword evidence="2 3" id="KW-0813">Transport</keyword>
<accession>A0A5J5BFV1</accession>
<sequence length="525" mass="59749">MVFEFLRFNRNKSSPKVEASSPTIEPAGNVDSSDSSEEVIFHSSGFKIHPYLQAVDENQQLPDSAITSEDQNRRRPEDEFRIILNSLTNPVGSNSRSDPRSSTGTTSITDSTTGYEDFRNYSEYGAKIKNAMGDLRRIAEMMNSTGHLNVCVRVYKSERKSFLDASFRRLGMDKLSADEVRKLDWEELEAKIRLWTRAAKICVRILFESEKRLCEQIFEGLGTATADACFMDMVRDRAIQLFNFAEAVANSRRSLKSLFKILDLHNTLLELLPVIDAVFHSKSLESIFIKAAAIPPQLAEAARGIFSEFENAVLHELPNALDRGGGIYPSTTDVMKYITQICSYKETLAELMKPLKEEDMRNLSVVTNQDVEFAELERPTPLAARLKIEESPVLREMIGDSYVEKLTENVRQAVIGYQRLTWDRIFHCLREEGKVSKRALGERIKRFNGMFEEVHRTQATWLVEDLQLREEIRLSILEELLPAYSSFLQLLDSHKSKGKQYIKYSVEDLGTAVASLFENTHIAAL</sequence>
<name>A0A5J5BFV1_9ASTE</name>
<gene>
    <name evidence="6" type="ORF">F0562_022771</name>
</gene>
<dbReference type="AlphaFoldDB" id="A0A5J5BFV1"/>
<keyword evidence="3" id="KW-0653">Protein transport</keyword>
<dbReference type="PANTHER" id="PTHR12542">
    <property type="entry name" value="EXOCYST COMPLEX PROTEIN EXO70"/>
    <property type="match status" value="1"/>
</dbReference>
<keyword evidence="3" id="KW-0268">Exocytosis</keyword>
<protein>
    <recommendedName>
        <fullName evidence="3">Exocyst subunit Exo70 family protein</fullName>
    </recommendedName>
</protein>
<comment type="similarity">
    <text evidence="1 3">Belongs to the EXO70 family.</text>
</comment>
<dbReference type="GO" id="GO:0000145">
    <property type="term" value="C:exocyst"/>
    <property type="evidence" value="ECO:0007669"/>
    <property type="project" value="InterPro"/>
</dbReference>
<dbReference type="PANTHER" id="PTHR12542:SF7">
    <property type="entry name" value="EXOCYST SUBUNIT EXO70 FAMILY PROTEIN"/>
    <property type="match status" value="1"/>
</dbReference>
<feature type="compositionally biased region" description="Low complexity" evidence="4">
    <location>
        <begin position="101"/>
        <end position="112"/>
    </location>
</feature>
<dbReference type="GO" id="GO:0005546">
    <property type="term" value="F:phosphatidylinositol-4,5-bisphosphate binding"/>
    <property type="evidence" value="ECO:0007669"/>
    <property type="project" value="InterPro"/>
</dbReference>
<dbReference type="InterPro" id="IPR046364">
    <property type="entry name" value="Exo70_C"/>
</dbReference>
<evidence type="ECO:0000313" key="6">
    <source>
        <dbReference type="EMBL" id="KAA8541619.1"/>
    </source>
</evidence>
<dbReference type="OrthoDB" id="1922221at2759"/>
<proteinExistence type="inferred from homology"/>
<feature type="domain" description="Exocyst complex subunit Exo70 C-terminal" evidence="5">
    <location>
        <begin position="387"/>
        <end position="513"/>
    </location>
</feature>
<evidence type="ECO:0000256" key="1">
    <source>
        <dbReference type="ARBA" id="ARBA00006756"/>
    </source>
</evidence>
<comment type="function">
    <text evidence="3">Component of the exocyst complex.</text>
</comment>
<feature type="compositionally biased region" description="Polar residues" evidence="4">
    <location>
        <begin position="85"/>
        <end position="96"/>
    </location>
</feature>
<feature type="region of interest" description="Disordered" evidence="4">
    <location>
        <begin position="14"/>
        <end position="35"/>
    </location>
</feature>
<feature type="domain" description="Exocyst complex subunit Exo70 C-terminal" evidence="5">
    <location>
        <begin position="195"/>
        <end position="369"/>
    </location>
</feature>